<organism evidence="6 7">
    <name type="scientific">Limosilactobacillus reuteri CF48-3A</name>
    <dbReference type="NCBI Taxonomy" id="525341"/>
    <lineage>
        <taxon>Bacteria</taxon>
        <taxon>Bacillati</taxon>
        <taxon>Bacillota</taxon>
        <taxon>Bacilli</taxon>
        <taxon>Lactobacillales</taxon>
        <taxon>Lactobacillaceae</taxon>
        <taxon>Limosilactobacillus</taxon>
    </lineage>
</organism>
<dbReference type="GO" id="GO:0004725">
    <property type="term" value="F:protein tyrosine phosphatase activity"/>
    <property type="evidence" value="ECO:0007669"/>
    <property type="project" value="UniProtKB-UniRule"/>
</dbReference>
<dbReference type="Proteomes" id="UP000003419">
    <property type="component" value="Unassembled WGS sequence"/>
</dbReference>
<sequence>MKKGMRRMVMVDLHCHLLPGIDDGSKSMEISLRLAKEATENGVTHALLTPHHMNGHYVNHKQDVLARTKEFQEELEKNNISLTVFPGQEVRINGQLIEALDNDDILFADESGKYMMLEFPDNDVPHYTNQMIFNLQQRGITPVVVHPERNTKIMAEPDLLYQMLEKGCLSQITASSYVGTFGKKVEKFSKNLIAAGQGYIFASDAHDLPGRKYEMRQAFDKLSREFGADVAQEYQDNARAIINGDEIGRHQIKKVQQRKKLFGLF</sequence>
<dbReference type="InterPro" id="IPR016667">
    <property type="entry name" value="Caps_polysacc_synth_CpsB/CapC"/>
</dbReference>
<comment type="similarity">
    <text evidence="1 5">Belongs to the metallo-dependent hydrolases superfamily. CpsB/CapC family.</text>
</comment>
<dbReference type="Pfam" id="PF19567">
    <property type="entry name" value="CpsB_CapC"/>
    <property type="match status" value="1"/>
</dbReference>
<evidence type="ECO:0000256" key="2">
    <source>
        <dbReference type="ARBA" id="ARBA00022801"/>
    </source>
</evidence>
<dbReference type="AlphaFoldDB" id="A0A8D9VT29"/>
<dbReference type="PANTHER" id="PTHR39181:SF1">
    <property type="entry name" value="TYROSINE-PROTEIN PHOSPHATASE YWQE"/>
    <property type="match status" value="1"/>
</dbReference>
<evidence type="ECO:0000256" key="1">
    <source>
        <dbReference type="ARBA" id="ARBA00005750"/>
    </source>
</evidence>
<comment type="catalytic activity">
    <reaction evidence="4 5">
        <text>O-phospho-L-tyrosyl-[protein] + H2O = L-tyrosyl-[protein] + phosphate</text>
        <dbReference type="Rhea" id="RHEA:10684"/>
        <dbReference type="Rhea" id="RHEA-COMP:10136"/>
        <dbReference type="Rhea" id="RHEA-COMP:20101"/>
        <dbReference type="ChEBI" id="CHEBI:15377"/>
        <dbReference type="ChEBI" id="CHEBI:43474"/>
        <dbReference type="ChEBI" id="CHEBI:46858"/>
        <dbReference type="ChEBI" id="CHEBI:61978"/>
        <dbReference type="EC" id="3.1.3.48"/>
    </reaction>
</comment>
<keyword evidence="3 5" id="KW-0904">Protein phosphatase</keyword>
<dbReference type="Gene3D" id="3.20.20.140">
    <property type="entry name" value="Metal-dependent hydrolases"/>
    <property type="match status" value="1"/>
</dbReference>
<reference evidence="6 7" key="1">
    <citation type="submission" date="2009-01" db="EMBL/GenBank/DDBJ databases">
        <authorList>
            <person name="Qin X."/>
            <person name="Bachman B."/>
            <person name="Battles P."/>
            <person name="Bell A."/>
            <person name="Bess C."/>
            <person name="Bickham C."/>
            <person name="Chaboub L."/>
            <person name="Chen D."/>
            <person name="Coyle M."/>
            <person name="Deiros D.R."/>
            <person name="Dinh H."/>
            <person name="Forbes L."/>
            <person name="Fowler G."/>
            <person name="Francisco L."/>
            <person name="Fu Q."/>
            <person name="Gubbala S."/>
            <person name="Hale W."/>
            <person name="Han Y."/>
            <person name="Hemphill L."/>
            <person name="Highlander S.K."/>
            <person name="Hirani K."/>
            <person name="Hogues M."/>
            <person name="Jackson L."/>
            <person name="Jakkamsetti A."/>
            <person name="Javaid M."/>
            <person name="Jiang H."/>
            <person name="Korchina V."/>
            <person name="Kovar C."/>
            <person name="Lara F."/>
            <person name="Lee S."/>
            <person name="Mata R."/>
            <person name="Mathew T."/>
            <person name="Moen C."/>
            <person name="Morales K."/>
            <person name="Munidasa M."/>
            <person name="Nazareth L."/>
            <person name="Ngo R."/>
            <person name="Nguyen L."/>
            <person name="Okwuonu G."/>
            <person name="Ongeri F."/>
            <person name="Patil S."/>
            <person name="Petrosino J."/>
            <person name="Pham C."/>
            <person name="Pham P."/>
            <person name="Pu L.-L."/>
            <person name="Puazo M."/>
            <person name="Raj R."/>
            <person name="Reid J."/>
            <person name="Rouhana J."/>
            <person name="Saada N."/>
            <person name="Shang Y."/>
            <person name="Simmons D."/>
            <person name="Thornton R."/>
            <person name="Warren J."/>
            <person name="Weissenberger G."/>
            <person name="Zhang J."/>
            <person name="Zhang L."/>
            <person name="Zhou C."/>
            <person name="Zhu D."/>
            <person name="Muzny D."/>
            <person name="Worley K."/>
            <person name="Gibbs R."/>
        </authorList>
    </citation>
    <scope>NUCLEOTIDE SEQUENCE [LARGE SCALE GENOMIC DNA]</scope>
    <source>
        <strain evidence="6 7">CF48-3A</strain>
    </source>
</reference>
<dbReference type="EC" id="3.1.3.48" evidence="5"/>
<dbReference type="SUPFAM" id="SSF89550">
    <property type="entry name" value="PHP domain-like"/>
    <property type="match status" value="1"/>
</dbReference>
<dbReference type="InterPro" id="IPR016195">
    <property type="entry name" value="Pol/histidinol_Pase-like"/>
</dbReference>
<evidence type="ECO:0000256" key="4">
    <source>
        <dbReference type="ARBA" id="ARBA00051722"/>
    </source>
</evidence>
<comment type="caution">
    <text evidence="6">The sequence shown here is derived from an EMBL/GenBank/DDBJ whole genome shotgun (WGS) entry which is preliminary data.</text>
</comment>
<evidence type="ECO:0000313" key="7">
    <source>
        <dbReference type="Proteomes" id="UP000003419"/>
    </source>
</evidence>
<evidence type="ECO:0000313" key="6">
    <source>
        <dbReference type="EMBL" id="EEI64843.1"/>
    </source>
</evidence>
<name>A0A8D9VT29_LIMRT</name>
<dbReference type="PANTHER" id="PTHR39181">
    <property type="entry name" value="TYROSINE-PROTEIN PHOSPHATASE YWQE"/>
    <property type="match status" value="1"/>
</dbReference>
<accession>A0A8D9VT29</accession>
<dbReference type="PIRSF" id="PIRSF016557">
    <property type="entry name" value="Caps_synth_CpsB"/>
    <property type="match status" value="1"/>
</dbReference>
<keyword evidence="2 5" id="KW-0378">Hydrolase</keyword>
<proteinExistence type="inferred from homology"/>
<gene>
    <name evidence="6" type="ORF">HMPREF0534_1825</name>
</gene>
<evidence type="ECO:0000256" key="3">
    <source>
        <dbReference type="ARBA" id="ARBA00022912"/>
    </source>
</evidence>
<evidence type="ECO:0000256" key="5">
    <source>
        <dbReference type="PIRNR" id="PIRNR016557"/>
    </source>
</evidence>
<dbReference type="EMBL" id="ACHG01000197">
    <property type="protein sequence ID" value="EEI64843.1"/>
    <property type="molecule type" value="Genomic_DNA"/>
</dbReference>
<protein>
    <recommendedName>
        <fullName evidence="5">Tyrosine-protein phosphatase</fullName>
        <ecNumber evidence="5">3.1.3.48</ecNumber>
    </recommendedName>
</protein>
<dbReference type="GO" id="GO:0030145">
    <property type="term" value="F:manganese ion binding"/>
    <property type="evidence" value="ECO:0007669"/>
    <property type="project" value="UniProtKB-UniRule"/>
</dbReference>